<proteinExistence type="predicted"/>
<dbReference type="GeneID" id="85320535"/>
<accession>A0AA40EEA7</accession>
<evidence type="ECO:0000313" key="1">
    <source>
        <dbReference type="EMBL" id="KAK0734301.1"/>
    </source>
</evidence>
<protein>
    <submittedName>
        <fullName evidence="1">Uncharacterized protein</fullName>
    </submittedName>
</protein>
<comment type="caution">
    <text evidence="1">The sequence shown here is derived from an EMBL/GenBank/DDBJ whole genome shotgun (WGS) entry which is preliminary data.</text>
</comment>
<sequence length="254" mass="28306">MNGPNRRRPLGEDGHVPAGCSNIIPCWTRYLLIATRPSLSFKRRTTLSKKLGLLLLFLHRVSPIMAGPVGVPGREHAAYVESVRSQNWVKMQEAVQKIRQIYDAGTPFFNKDAMRQIVLQIENVESGKPGKVSVTGLDGTIVQLTVRTGQVDTDIGDPDVEEVYTKAHLGYHTVDHLTTFDHPVRFHPKLAYLPLSITHVTECRSARTKSPIRQCPYLSPAQVSENFQQDRVAWETSKTCDELKSLLASAGLPP</sequence>
<dbReference type="AlphaFoldDB" id="A0AA40EEA7"/>
<dbReference type="EMBL" id="JAUIRO010000001">
    <property type="protein sequence ID" value="KAK0734301.1"/>
    <property type="molecule type" value="Genomic_DNA"/>
</dbReference>
<keyword evidence="2" id="KW-1185">Reference proteome</keyword>
<reference evidence="1" key="1">
    <citation type="submission" date="2023-06" db="EMBL/GenBank/DDBJ databases">
        <title>Genome-scale phylogeny and comparative genomics of the fungal order Sordariales.</title>
        <authorList>
            <consortium name="Lawrence Berkeley National Laboratory"/>
            <person name="Hensen N."/>
            <person name="Bonometti L."/>
            <person name="Westerberg I."/>
            <person name="Brannstrom I.O."/>
            <person name="Guillou S."/>
            <person name="Cros-Aarteil S."/>
            <person name="Calhoun S."/>
            <person name="Haridas S."/>
            <person name="Kuo A."/>
            <person name="Mondo S."/>
            <person name="Pangilinan J."/>
            <person name="Riley R."/>
            <person name="LaButti K."/>
            <person name="Andreopoulos B."/>
            <person name="Lipzen A."/>
            <person name="Chen C."/>
            <person name="Yanf M."/>
            <person name="Daum C."/>
            <person name="Ng V."/>
            <person name="Clum A."/>
            <person name="Steindorff A."/>
            <person name="Ohm R."/>
            <person name="Martin F."/>
            <person name="Silar P."/>
            <person name="Natvig D."/>
            <person name="Lalanne C."/>
            <person name="Gautier V."/>
            <person name="Ament-velasquez S.L."/>
            <person name="Kruys A."/>
            <person name="Hutchinson M.I."/>
            <person name="Powell A.J."/>
            <person name="Barry K."/>
            <person name="Miller A.N."/>
            <person name="Grigoriev I.V."/>
            <person name="Debuchy R."/>
            <person name="Gladieux P."/>
            <person name="Thoren M.H."/>
            <person name="Johannesson H."/>
        </authorList>
    </citation>
    <scope>NUCLEOTIDE SEQUENCE</scope>
    <source>
        <strain evidence="1">SMH2392-1A</strain>
    </source>
</reference>
<name>A0AA40EEA7_9PEZI</name>
<dbReference type="Proteomes" id="UP001172101">
    <property type="component" value="Unassembled WGS sequence"/>
</dbReference>
<evidence type="ECO:0000313" key="2">
    <source>
        <dbReference type="Proteomes" id="UP001172101"/>
    </source>
</evidence>
<dbReference type="RefSeq" id="XP_060303178.1">
    <property type="nucleotide sequence ID" value="XM_060437265.1"/>
</dbReference>
<organism evidence="1 2">
    <name type="scientific">Lasiosphaeria miniovina</name>
    <dbReference type="NCBI Taxonomy" id="1954250"/>
    <lineage>
        <taxon>Eukaryota</taxon>
        <taxon>Fungi</taxon>
        <taxon>Dikarya</taxon>
        <taxon>Ascomycota</taxon>
        <taxon>Pezizomycotina</taxon>
        <taxon>Sordariomycetes</taxon>
        <taxon>Sordariomycetidae</taxon>
        <taxon>Sordariales</taxon>
        <taxon>Lasiosphaeriaceae</taxon>
        <taxon>Lasiosphaeria</taxon>
    </lineage>
</organism>
<gene>
    <name evidence="1" type="ORF">B0T26DRAFT_64077</name>
</gene>